<feature type="region of interest" description="Disordered" evidence="1">
    <location>
        <begin position="1"/>
        <end position="24"/>
    </location>
</feature>
<dbReference type="EMBL" id="JAULSR010000013">
    <property type="protein sequence ID" value="KAK0609602.1"/>
    <property type="molecule type" value="Genomic_DNA"/>
</dbReference>
<dbReference type="Proteomes" id="UP001174934">
    <property type="component" value="Unassembled WGS sequence"/>
</dbReference>
<feature type="non-terminal residue" evidence="2">
    <location>
        <position position="82"/>
    </location>
</feature>
<evidence type="ECO:0000313" key="2">
    <source>
        <dbReference type="EMBL" id="KAK0609602.1"/>
    </source>
</evidence>
<gene>
    <name evidence="2" type="ORF">B0T17DRAFT_458585</name>
</gene>
<name>A0AA39TQQ6_9PEZI</name>
<evidence type="ECO:0000313" key="3">
    <source>
        <dbReference type="Proteomes" id="UP001174934"/>
    </source>
</evidence>
<proteinExistence type="predicted"/>
<comment type="caution">
    <text evidence="2">The sequence shown here is derived from an EMBL/GenBank/DDBJ whole genome shotgun (WGS) entry which is preliminary data.</text>
</comment>
<feature type="non-terminal residue" evidence="2">
    <location>
        <position position="1"/>
    </location>
</feature>
<keyword evidence="3" id="KW-1185">Reference proteome</keyword>
<feature type="compositionally biased region" description="Polar residues" evidence="1">
    <location>
        <begin position="1"/>
        <end position="14"/>
    </location>
</feature>
<accession>A0AA39TQQ6</accession>
<protein>
    <submittedName>
        <fullName evidence="2">Uncharacterized protein</fullName>
    </submittedName>
</protein>
<evidence type="ECO:0000256" key="1">
    <source>
        <dbReference type="SAM" id="MobiDB-lite"/>
    </source>
</evidence>
<sequence length="82" mass="9162">RRRWSTNTTATFSPSDRHSSPHTYTAESYEREFDFKGCRNIVFLHGRPTGLESDVLLMAQGTGHMTLPAGVQVLVESGYAKC</sequence>
<dbReference type="AlphaFoldDB" id="A0AA39TQQ6"/>
<reference evidence="2" key="1">
    <citation type="submission" date="2023-06" db="EMBL/GenBank/DDBJ databases">
        <title>Genome-scale phylogeny and comparative genomics of the fungal order Sordariales.</title>
        <authorList>
            <consortium name="Lawrence Berkeley National Laboratory"/>
            <person name="Hensen N."/>
            <person name="Bonometti L."/>
            <person name="Westerberg I."/>
            <person name="Brannstrom I.O."/>
            <person name="Guillou S."/>
            <person name="Cros-Aarteil S."/>
            <person name="Calhoun S."/>
            <person name="Haridas S."/>
            <person name="Kuo A."/>
            <person name="Mondo S."/>
            <person name="Pangilinan J."/>
            <person name="Riley R."/>
            <person name="LaButti K."/>
            <person name="Andreopoulos B."/>
            <person name="Lipzen A."/>
            <person name="Chen C."/>
            <person name="Yanf M."/>
            <person name="Daum C."/>
            <person name="Ng V."/>
            <person name="Clum A."/>
            <person name="Steindorff A."/>
            <person name="Ohm R."/>
            <person name="Martin F."/>
            <person name="Silar P."/>
            <person name="Natvig D."/>
            <person name="Lalanne C."/>
            <person name="Gautier V."/>
            <person name="Ament-velasquez S.L."/>
            <person name="Kruys A."/>
            <person name="Hutchinson M.I."/>
            <person name="Powell A.J."/>
            <person name="Barry K."/>
            <person name="Miller A.N."/>
            <person name="Grigoriev I.V."/>
            <person name="Debuchy R."/>
            <person name="Gladieux P."/>
            <person name="Thoren M.H."/>
            <person name="Johannesson H."/>
        </authorList>
    </citation>
    <scope>NUCLEOTIDE SEQUENCE</scope>
    <source>
        <strain evidence="2">SMH3391-2</strain>
    </source>
</reference>
<organism evidence="2 3">
    <name type="scientific">Bombardia bombarda</name>
    <dbReference type="NCBI Taxonomy" id="252184"/>
    <lineage>
        <taxon>Eukaryota</taxon>
        <taxon>Fungi</taxon>
        <taxon>Dikarya</taxon>
        <taxon>Ascomycota</taxon>
        <taxon>Pezizomycotina</taxon>
        <taxon>Sordariomycetes</taxon>
        <taxon>Sordariomycetidae</taxon>
        <taxon>Sordariales</taxon>
        <taxon>Lasiosphaeriaceae</taxon>
        <taxon>Bombardia</taxon>
    </lineage>
</organism>